<protein>
    <submittedName>
        <fullName evidence="1">Uncharacterized protein</fullName>
    </submittedName>
</protein>
<accession>A0AAW1UT85</accession>
<gene>
    <name evidence="1" type="ORF">WA026_001931</name>
</gene>
<evidence type="ECO:0000313" key="2">
    <source>
        <dbReference type="Proteomes" id="UP001431783"/>
    </source>
</evidence>
<sequence>MELSSIPHIDHFKRRELGHGNRLYVERKDYEKKCAIFCSGTHYFGNTKNLDPSSSSNVLKERLNSPFGEKYGVHVNAKIHNSSREGMNQLKHGEKIAGK</sequence>
<dbReference type="EMBL" id="JARQZJ010000091">
    <property type="protein sequence ID" value="KAK9883743.1"/>
    <property type="molecule type" value="Genomic_DNA"/>
</dbReference>
<reference evidence="1 2" key="1">
    <citation type="submission" date="2023-03" db="EMBL/GenBank/DDBJ databases">
        <title>Genome insight into feeding habits of ladybird beetles.</title>
        <authorList>
            <person name="Li H.-S."/>
            <person name="Huang Y.-H."/>
            <person name="Pang H."/>
        </authorList>
    </citation>
    <scope>NUCLEOTIDE SEQUENCE [LARGE SCALE GENOMIC DNA]</scope>
    <source>
        <strain evidence="1">SYSU_2023b</strain>
        <tissue evidence="1">Whole body</tissue>
    </source>
</reference>
<dbReference type="Proteomes" id="UP001431783">
    <property type="component" value="Unassembled WGS sequence"/>
</dbReference>
<proteinExistence type="predicted"/>
<dbReference type="AlphaFoldDB" id="A0AAW1UT85"/>
<keyword evidence="2" id="KW-1185">Reference proteome</keyword>
<organism evidence="1 2">
    <name type="scientific">Henosepilachna vigintioctopunctata</name>
    <dbReference type="NCBI Taxonomy" id="420089"/>
    <lineage>
        <taxon>Eukaryota</taxon>
        <taxon>Metazoa</taxon>
        <taxon>Ecdysozoa</taxon>
        <taxon>Arthropoda</taxon>
        <taxon>Hexapoda</taxon>
        <taxon>Insecta</taxon>
        <taxon>Pterygota</taxon>
        <taxon>Neoptera</taxon>
        <taxon>Endopterygota</taxon>
        <taxon>Coleoptera</taxon>
        <taxon>Polyphaga</taxon>
        <taxon>Cucujiformia</taxon>
        <taxon>Coccinelloidea</taxon>
        <taxon>Coccinellidae</taxon>
        <taxon>Epilachninae</taxon>
        <taxon>Epilachnini</taxon>
        <taxon>Henosepilachna</taxon>
    </lineage>
</organism>
<comment type="caution">
    <text evidence="1">The sequence shown here is derived from an EMBL/GenBank/DDBJ whole genome shotgun (WGS) entry which is preliminary data.</text>
</comment>
<evidence type="ECO:0000313" key="1">
    <source>
        <dbReference type="EMBL" id="KAK9883743.1"/>
    </source>
</evidence>
<name>A0AAW1UT85_9CUCU</name>